<evidence type="ECO:0000313" key="2">
    <source>
        <dbReference type="EMBL" id="OGG23954.1"/>
    </source>
</evidence>
<keyword evidence="1" id="KW-0812">Transmembrane</keyword>
<dbReference type="STRING" id="1798392.A3A79_02005"/>
<evidence type="ECO:0000256" key="1">
    <source>
        <dbReference type="SAM" id="Phobius"/>
    </source>
</evidence>
<feature type="transmembrane region" description="Helical" evidence="1">
    <location>
        <begin position="168"/>
        <end position="191"/>
    </location>
</feature>
<reference evidence="2 3" key="1">
    <citation type="journal article" date="2016" name="Nat. Commun.">
        <title>Thousands of microbial genomes shed light on interconnected biogeochemical processes in an aquifer system.</title>
        <authorList>
            <person name="Anantharaman K."/>
            <person name="Brown C.T."/>
            <person name="Hug L.A."/>
            <person name="Sharon I."/>
            <person name="Castelle C.J."/>
            <person name="Probst A.J."/>
            <person name="Thomas B.C."/>
            <person name="Singh A."/>
            <person name="Wilkins M.J."/>
            <person name="Karaoz U."/>
            <person name="Brodie E.L."/>
            <person name="Williams K.H."/>
            <person name="Hubbard S.S."/>
            <person name="Banfield J.F."/>
        </authorList>
    </citation>
    <scope>NUCLEOTIDE SEQUENCE [LARGE SCALE GENOMIC DNA]</scope>
</reference>
<feature type="transmembrane region" description="Helical" evidence="1">
    <location>
        <begin position="324"/>
        <end position="340"/>
    </location>
</feature>
<gene>
    <name evidence="2" type="ORF">A3A79_02005</name>
</gene>
<protein>
    <recommendedName>
        <fullName evidence="4">Glycosyltransferase RgtA/B/C/D-like domain-containing protein</fullName>
    </recommendedName>
</protein>
<name>A0A1F6AGV5_9BACT</name>
<feature type="transmembrane region" description="Helical" evidence="1">
    <location>
        <begin position="346"/>
        <end position="363"/>
    </location>
</feature>
<organism evidence="2 3">
    <name type="scientific">Candidatus Gottesmanbacteria bacterium RIFCSPLOWO2_01_FULL_43_11b</name>
    <dbReference type="NCBI Taxonomy" id="1798392"/>
    <lineage>
        <taxon>Bacteria</taxon>
        <taxon>Candidatus Gottesmaniibacteriota</taxon>
    </lineage>
</organism>
<keyword evidence="1" id="KW-1133">Transmembrane helix</keyword>
<keyword evidence="1" id="KW-0472">Membrane</keyword>
<sequence>MIPILVAIALIPRLLYAWYHPGIIFTPDSAIYYDFGRQLLSNFTVKFIFNPFKAPLYGIANFFSTPDILVILQMGIGILTTILVYRLSKNFLVATLASWNMLVIPWERAILSEAFATVWVLIFSYLFIKKTNWGLFFVVCVTGLFLRTALMFLPIVALILLRKNKMAIISLLCYLAIIVGLIALNAVNWGYRGLQITSDINLFGKILQYNLPIESAKSHTYFYTIVSDYRTKNLELHPYKLLDYYDPDIYVNGQKLQELRAFTIQVLVNSLPRYIAGSLFDIPKALMEIDPYIESQPLGFLQKIYAILQTIAFFVMLGGRKSVTWLFALTQVLVAVFLSYGEYGRLISVVSPLIFVNGYLAIFKNRS</sequence>
<feature type="transmembrane region" description="Helical" evidence="1">
    <location>
        <begin position="134"/>
        <end position="161"/>
    </location>
</feature>
<dbReference type="EMBL" id="MFJV01000001">
    <property type="protein sequence ID" value="OGG23954.1"/>
    <property type="molecule type" value="Genomic_DNA"/>
</dbReference>
<feature type="transmembrane region" description="Helical" evidence="1">
    <location>
        <begin position="109"/>
        <end position="128"/>
    </location>
</feature>
<comment type="caution">
    <text evidence="2">The sequence shown here is derived from an EMBL/GenBank/DDBJ whole genome shotgun (WGS) entry which is preliminary data.</text>
</comment>
<proteinExistence type="predicted"/>
<feature type="transmembrane region" description="Helical" evidence="1">
    <location>
        <begin position="68"/>
        <end position="88"/>
    </location>
</feature>
<evidence type="ECO:0008006" key="4">
    <source>
        <dbReference type="Google" id="ProtNLM"/>
    </source>
</evidence>
<dbReference type="AlphaFoldDB" id="A0A1F6AGV5"/>
<accession>A0A1F6AGV5</accession>
<evidence type="ECO:0000313" key="3">
    <source>
        <dbReference type="Proteomes" id="UP000178759"/>
    </source>
</evidence>
<dbReference type="Proteomes" id="UP000178759">
    <property type="component" value="Unassembled WGS sequence"/>
</dbReference>